<evidence type="ECO:0000313" key="5">
    <source>
        <dbReference type="Proteomes" id="UP000765509"/>
    </source>
</evidence>
<reference evidence="4" key="1">
    <citation type="submission" date="2021-03" db="EMBL/GenBank/DDBJ databases">
        <title>Draft genome sequence of rust myrtle Austropuccinia psidii MF-1, a brazilian biotype.</title>
        <authorList>
            <person name="Quecine M.C."/>
            <person name="Pachon D.M.R."/>
            <person name="Bonatelli M.L."/>
            <person name="Correr F.H."/>
            <person name="Franceschini L.M."/>
            <person name="Leite T.F."/>
            <person name="Margarido G.R.A."/>
            <person name="Almeida C.A."/>
            <person name="Ferrarezi J.A."/>
            <person name="Labate C.A."/>
        </authorList>
    </citation>
    <scope>NUCLEOTIDE SEQUENCE</scope>
    <source>
        <strain evidence="4">MF-1</strain>
    </source>
</reference>
<dbReference type="Pfam" id="PF00102">
    <property type="entry name" value="Y_phosphatase"/>
    <property type="match status" value="2"/>
</dbReference>
<dbReference type="AlphaFoldDB" id="A0A9Q3JI22"/>
<dbReference type="PRINTS" id="PR00700">
    <property type="entry name" value="PRTYPHPHTASE"/>
</dbReference>
<comment type="caution">
    <text evidence="4">The sequence shown here is derived from an EMBL/GenBank/DDBJ whole genome shotgun (WGS) entry which is preliminary data.</text>
</comment>
<feature type="domain" description="Tyrosine specific protein phosphatases" evidence="3">
    <location>
        <begin position="279"/>
        <end position="392"/>
    </location>
</feature>
<dbReference type="PANTHER" id="PTHR19134">
    <property type="entry name" value="RECEPTOR-TYPE TYROSINE-PROTEIN PHOSPHATASE"/>
    <property type="match status" value="1"/>
</dbReference>
<dbReference type="InterPro" id="IPR000387">
    <property type="entry name" value="Tyr_Pase_dom"/>
</dbReference>
<dbReference type="PROSITE" id="PS00383">
    <property type="entry name" value="TYR_PHOSPHATASE_1"/>
    <property type="match status" value="1"/>
</dbReference>
<feature type="domain" description="Tyrosine-protein phosphatase" evidence="2">
    <location>
        <begin position="61"/>
        <end position="401"/>
    </location>
</feature>
<dbReference type="Proteomes" id="UP000765509">
    <property type="component" value="Unassembled WGS sequence"/>
</dbReference>
<proteinExistence type="inferred from homology"/>
<name>A0A9Q3JI22_9BASI</name>
<dbReference type="EMBL" id="AVOT02072710">
    <property type="protein sequence ID" value="MBW0562528.1"/>
    <property type="molecule type" value="Genomic_DNA"/>
</dbReference>
<protein>
    <submittedName>
        <fullName evidence="4">Uncharacterized protein</fullName>
    </submittedName>
</protein>
<dbReference type="InterPro" id="IPR000242">
    <property type="entry name" value="PTP_cat"/>
</dbReference>
<dbReference type="InterPro" id="IPR050348">
    <property type="entry name" value="Protein-Tyr_Phosphatase"/>
</dbReference>
<dbReference type="PROSITE" id="PS50056">
    <property type="entry name" value="TYR_PHOSPHATASE_2"/>
    <property type="match status" value="1"/>
</dbReference>
<sequence>MSSSHLHSSPINSCFDTINNRNRLRQIYLLLDQRELDRRLKTLQDLKHHPYTNLQARLDNDIYPYDPTRLKLFLPIAKSDYINATWISEPSLTLEPQILNQNSKNLSLQSQPWIAAQGPLRQTRYEFLSLFLHPNPKLRPRVIIQLTACQEAGREKSACYIPTEIATCIEFRPYLTTPQTSIEPDTYRWSSFNDSEKKFYGHIKVTLESTSLGPINNFNKSSSSTSSHFYRKNILLLQLSGIDKTIPSTSNINPLLSTARVIHYECLDWPDRGTPTEIEPIFEMIKSAKSNSLDPQIPSNPCPILVHCSAGVGRTGTFIAIASCMSRITFLKDLPKPQFLSSLCNMPTEVQNHQSGGLKPLSTFLENDLVAKTVDFLREQRICMVQTEEQLEFVYKAVGKILSSLI</sequence>
<comment type="similarity">
    <text evidence="1">Belongs to the protein-tyrosine phosphatase family. Non-receptor class subfamily.</text>
</comment>
<dbReference type="SUPFAM" id="SSF52799">
    <property type="entry name" value="(Phosphotyrosine protein) phosphatases II"/>
    <property type="match status" value="1"/>
</dbReference>
<dbReference type="Gene3D" id="3.90.190.10">
    <property type="entry name" value="Protein tyrosine phosphatase superfamily"/>
    <property type="match status" value="1"/>
</dbReference>
<dbReference type="InterPro" id="IPR016130">
    <property type="entry name" value="Tyr_Pase_AS"/>
</dbReference>
<dbReference type="SMART" id="SM00194">
    <property type="entry name" value="PTPc"/>
    <property type="match status" value="1"/>
</dbReference>
<accession>A0A9Q3JI22</accession>
<dbReference type="SMART" id="SM00404">
    <property type="entry name" value="PTPc_motif"/>
    <property type="match status" value="1"/>
</dbReference>
<organism evidence="4 5">
    <name type="scientific">Austropuccinia psidii MF-1</name>
    <dbReference type="NCBI Taxonomy" id="1389203"/>
    <lineage>
        <taxon>Eukaryota</taxon>
        <taxon>Fungi</taxon>
        <taxon>Dikarya</taxon>
        <taxon>Basidiomycota</taxon>
        <taxon>Pucciniomycotina</taxon>
        <taxon>Pucciniomycetes</taxon>
        <taxon>Pucciniales</taxon>
        <taxon>Sphaerophragmiaceae</taxon>
        <taxon>Austropuccinia</taxon>
    </lineage>
</organism>
<keyword evidence="5" id="KW-1185">Reference proteome</keyword>
<dbReference type="InterPro" id="IPR003595">
    <property type="entry name" value="Tyr_Pase_cat"/>
</dbReference>
<dbReference type="OrthoDB" id="10253954at2759"/>
<evidence type="ECO:0000259" key="2">
    <source>
        <dbReference type="PROSITE" id="PS50055"/>
    </source>
</evidence>
<evidence type="ECO:0000256" key="1">
    <source>
        <dbReference type="ARBA" id="ARBA00009649"/>
    </source>
</evidence>
<evidence type="ECO:0000313" key="4">
    <source>
        <dbReference type="EMBL" id="MBW0562528.1"/>
    </source>
</evidence>
<dbReference type="PROSITE" id="PS50055">
    <property type="entry name" value="TYR_PHOSPHATASE_PTP"/>
    <property type="match status" value="1"/>
</dbReference>
<gene>
    <name evidence="4" type="ORF">O181_102243</name>
</gene>
<dbReference type="CDD" id="cd00047">
    <property type="entry name" value="PTPc"/>
    <property type="match status" value="1"/>
</dbReference>
<dbReference type="PANTHER" id="PTHR19134:SF449">
    <property type="entry name" value="TYROSINE-PROTEIN PHOSPHATASE 1"/>
    <property type="match status" value="1"/>
</dbReference>
<evidence type="ECO:0000259" key="3">
    <source>
        <dbReference type="PROSITE" id="PS50056"/>
    </source>
</evidence>
<dbReference type="InterPro" id="IPR029021">
    <property type="entry name" value="Prot-tyrosine_phosphatase-like"/>
</dbReference>
<dbReference type="GO" id="GO:0004725">
    <property type="term" value="F:protein tyrosine phosphatase activity"/>
    <property type="evidence" value="ECO:0007669"/>
    <property type="project" value="InterPro"/>
</dbReference>